<sequence length="111" mass="10775">MRRSPGPAGPRTSAPRPRPAPSPPAAAAVPPRRDPEPPVPAPAAPARSPRSGSAGGPSPADVSSVRAVAESAALAHSPSVPRGRVSQATAAPVRATGHSTSPATPSTPAPA</sequence>
<accession>A0ABX5ZTM3</accession>
<proteinExistence type="predicted"/>
<protein>
    <submittedName>
        <fullName evidence="2">Uncharacterized protein</fullName>
    </submittedName>
</protein>
<feature type="region of interest" description="Disordered" evidence="1">
    <location>
        <begin position="1"/>
        <end position="111"/>
    </location>
</feature>
<evidence type="ECO:0000313" key="2">
    <source>
        <dbReference type="EMBL" id="QER88019.1"/>
    </source>
</evidence>
<organism evidence="2 3">
    <name type="scientific">Streptomyces tendae</name>
    <dbReference type="NCBI Taxonomy" id="1932"/>
    <lineage>
        <taxon>Bacteria</taxon>
        <taxon>Bacillati</taxon>
        <taxon>Actinomycetota</taxon>
        <taxon>Actinomycetes</taxon>
        <taxon>Kitasatosporales</taxon>
        <taxon>Streptomycetaceae</taxon>
        <taxon>Streptomyces</taxon>
    </lineage>
</organism>
<dbReference type="EMBL" id="CP043959">
    <property type="protein sequence ID" value="QER88019.1"/>
    <property type="molecule type" value="Genomic_DNA"/>
</dbReference>
<name>A0ABX5ZTM3_STRTE</name>
<feature type="compositionally biased region" description="Low complexity" evidence="1">
    <location>
        <begin position="44"/>
        <end position="77"/>
    </location>
</feature>
<evidence type="ECO:0000313" key="3">
    <source>
        <dbReference type="Proteomes" id="UP000324308"/>
    </source>
</evidence>
<gene>
    <name evidence="2" type="ORF">F3L20_21220</name>
</gene>
<evidence type="ECO:0000256" key="1">
    <source>
        <dbReference type="SAM" id="MobiDB-lite"/>
    </source>
</evidence>
<feature type="compositionally biased region" description="Low complexity" evidence="1">
    <location>
        <begin position="1"/>
        <end position="15"/>
    </location>
</feature>
<keyword evidence="3" id="KW-1185">Reference proteome</keyword>
<reference evidence="2 3" key="1">
    <citation type="submission" date="2019-09" db="EMBL/GenBank/DDBJ databases">
        <title>Draft genome sequence of the Ebosin-producing strain Streptomyces sp. 139.</title>
        <authorList>
            <person name="Ai L."/>
            <person name="Geng M."/>
            <person name="Ma M."/>
            <person name="Bai L."/>
        </authorList>
    </citation>
    <scope>NUCLEOTIDE SEQUENCE [LARGE SCALE GENOMIC DNA]</scope>
    <source>
        <strain evidence="2 3">139</strain>
    </source>
</reference>
<dbReference type="Proteomes" id="UP000324308">
    <property type="component" value="Chromosome"/>
</dbReference>